<dbReference type="PANTHER" id="PTHR33055:SF3">
    <property type="entry name" value="PUTATIVE TRANSPOSASE FOR IS117-RELATED"/>
    <property type="match status" value="1"/>
</dbReference>
<evidence type="ECO:0000259" key="1">
    <source>
        <dbReference type="Pfam" id="PF02371"/>
    </source>
</evidence>
<dbReference type="Pfam" id="PF02371">
    <property type="entry name" value="Transposase_20"/>
    <property type="match status" value="1"/>
</dbReference>
<dbReference type="RefSeq" id="WP_128762782.1">
    <property type="nucleotide sequence ID" value="NZ_QOVI01000010.1"/>
</dbReference>
<feature type="domain" description="Transposase IS116/IS110/IS902 C-terminal" evidence="1">
    <location>
        <begin position="38"/>
        <end position="122"/>
    </location>
</feature>
<name>A0A4Q0NQA9_9FLAO</name>
<dbReference type="GO" id="GO:0004803">
    <property type="term" value="F:transposase activity"/>
    <property type="evidence" value="ECO:0007669"/>
    <property type="project" value="InterPro"/>
</dbReference>
<dbReference type="AlphaFoldDB" id="A0A4Q0NQA9"/>
<dbReference type="EMBL" id="QOVI01000010">
    <property type="protein sequence ID" value="RXG11512.1"/>
    <property type="molecule type" value="Genomic_DNA"/>
</dbReference>
<organism evidence="2 3">
    <name type="scientific">Leeuwenhoekiella aestuarii</name>
    <dbReference type="NCBI Taxonomy" id="2249426"/>
    <lineage>
        <taxon>Bacteria</taxon>
        <taxon>Pseudomonadati</taxon>
        <taxon>Bacteroidota</taxon>
        <taxon>Flavobacteriia</taxon>
        <taxon>Flavobacteriales</taxon>
        <taxon>Flavobacteriaceae</taxon>
        <taxon>Leeuwenhoekiella</taxon>
    </lineage>
</organism>
<keyword evidence="3" id="KW-1185">Reference proteome</keyword>
<dbReference type="GO" id="GO:0003677">
    <property type="term" value="F:DNA binding"/>
    <property type="evidence" value="ECO:0007669"/>
    <property type="project" value="InterPro"/>
</dbReference>
<dbReference type="GO" id="GO:0006313">
    <property type="term" value="P:DNA transposition"/>
    <property type="evidence" value="ECO:0007669"/>
    <property type="project" value="InterPro"/>
</dbReference>
<sequence>MALDSHIPYFRFVDKDLRDVSSQLRRYCKVHFKKDYILLRSIPGIGGIVACGIISELGDLRGFNNLKQLAGYVGLAPGIYQSGNNIRNTGITRCAHRLMRSYFIGAAWQAIRTDPVVQDYYRKHLGKNVKTIIVKIARKLLSRTLAVIKTEIPYVIGVIS</sequence>
<gene>
    <name evidence="2" type="ORF">DSM04_1104</name>
</gene>
<protein>
    <submittedName>
        <fullName evidence="2">Transposase IS116/IS110/IS902 family protein</fullName>
    </submittedName>
</protein>
<proteinExistence type="predicted"/>
<accession>A0A4Q0NQA9</accession>
<dbReference type="InterPro" id="IPR047650">
    <property type="entry name" value="Transpos_IS110"/>
</dbReference>
<evidence type="ECO:0000313" key="2">
    <source>
        <dbReference type="EMBL" id="RXG11512.1"/>
    </source>
</evidence>
<reference evidence="2 3" key="1">
    <citation type="submission" date="2018-07" db="EMBL/GenBank/DDBJ databases">
        <title>Leeuwenhoekiella genomics.</title>
        <authorList>
            <person name="Tahon G."/>
            <person name="Willems A."/>
        </authorList>
    </citation>
    <scope>NUCLEOTIDE SEQUENCE [LARGE SCALE GENOMIC DNA]</scope>
    <source>
        <strain evidence="2 3">R-50232</strain>
    </source>
</reference>
<dbReference type="Proteomes" id="UP000289821">
    <property type="component" value="Unassembled WGS sequence"/>
</dbReference>
<comment type="caution">
    <text evidence="2">The sequence shown here is derived from an EMBL/GenBank/DDBJ whole genome shotgun (WGS) entry which is preliminary data.</text>
</comment>
<dbReference type="PANTHER" id="PTHR33055">
    <property type="entry name" value="TRANSPOSASE FOR INSERTION SEQUENCE ELEMENT IS1111A"/>
    <property type="match status" value="1"/>
</dbReference>
<evidence type="ECO:0000313" key="3">
    <source>
        <dbReference type="Proteomes" id="UP000289821"/>
    </source>
</evidence>
<dbReference type="InterPro" id="IPR003346">
    <property type="entry name" value="Transposase_20"/>
</dbReference>
<dbReference type="OrthoDB" id="964423at2"/>